<keyword evidence="2 7" id="KW-0732">Signal</keyword>
<name>A0A559JXL2_9BACL</name>
<evidence type="ECO:0000313" key="9">
    <source>
        <dbReference type="Proteomes" id="UP000316330"/>
    </source>
</evidence>
<dbReference type="Proteomes" id="UP000316330">
    <property type="component" value="Unassembled WGS sequence"/>
</dbReference>
<evidence type="ECO:0000313" key="8">
    <source>
        <dbReference type="EMBL" id="TVY04629.1"/>
    </source>
</evidence>
<dbReference type="EMBL" id="VNJJ01000001">
    <property type="protein sequence ID" value="TVY04629.1"/>
    <property type="molecule type" value="Genomic_DNA"/>
</dbReference>
<evidence type="ECO:0000256" key="3">
    <source>
        <dbReference type="ARBA" id="ARBA00023136"/>
    </source>
</evidence>
<dbReference type="PROSITE" id="PS51257">
    <property type="entry name" value="PROKAR_LIPOPROTEIN"/>
    <property type="match status" value="1"/>
</dbReference>
<reference evidence="8 9" key="1">
    <citation type="submission" date="2019-07" db="EMBL/GenBank/DDBJ databases">
        <authorList>
            <person name="Kim J."/>
        </authorList>
    </citation>
    <scope>NUCLEOTIDE SEQUENCE [LARGE SCALE GENOMIC DNA]</scope>
    <source>
        <strain evidence="8 9">G13</strain>
    </source>
</reference>
<keyword evidence="1" id="KW-1003">Cell membrane</keyword>
<sequence length="436" mass="48166">MKRALLGFACVVLTVGLLSGCGSNNSNENQSSPSVASSETPNEVNQTSDKPATIRMFIASPEYTNAFNDSIKEYKKVKPNVTIELQITQADYPTLLKAKIAAGDLPDVFQSTAGGELKQYAEYSADLSNEPLAAALSDNAKKNMTLDDKVLGVPFKINLFSLIYNKQLFADAGISEVPKTIDQLDDAIHKLEAKGITPFANGYKEWWVQKHIFQHFLDAESDNPEQLVKDFIAGKTTFEEHPLLMKYFDFIELSVAHGLPKTLERDYGTQVADFATGKTAIMTGQGAWAEEGILKINPNIQLGIMGYPINDDPSKSMIITGADVAFRINKDSSVLQETKDFFNWLYTSDYGKVWFPDVAKIISPLEGGKMPGLQMPVAMGELLQSEKAGESSVIFSLDSFHQKFGEIMQKYIGKDITKEQAIEEIQKAWIQLGEAK</sequence>
<comment type="caution">
    <text evidence="8">The sequence shown here is derived from an EMBL/GenBank/DDBJ whole genome shotgun (WGS) entry which is preliminary data.</text>
</comment>
<evidence type="ECO:0000256" key="4">
    <source>
        <dbReference type="ARBA" id="ARBA00023139"/>
    </source>
</evidence>
<evidence type="ECO:0000256" key="7">
    <source>
        <dbReference type="SAM" id="SignalP"/>
    </source>
</evidence>
<feature type="region of interest" description="Disordered" evidence="6">
    <location>
        <begin position="25"/>
        <end position="51"/>
    </location>
</feature>
<keyword evidence="3" id="KW-0472">Membrane</keyword>
<feature type="signal peptide" evidence="7">
    <location>
        <begin position="1"/>
        <end position="20"/>
    </location>
</feature>
<feature type="compositionally biased region" description="Polar residues" evidence="6">
    <location>
        <begin position="35"/>
        <end position="50"/>
    </location>
</feature>
<dbReference type="InterPro" id="IPR050490">
    <property type="entry name" value="Bact_solute-bd_prot1"/>
</dbReference>
<dbReference type="PANTHER" id="PTHR43649">
    <property type="entry name" value="ARABINOSE-BINDING PROTEIN-RELATED"/>
    <property type="match status" value="1"/>
</dbReference>
<feature type="compositionally biased region" description="Low complexity" evidence="6">
    <location>
        <begin position="25"/>
        <end position="34"/>
    </location>
</feature>
<protein>
    <submittedName>
        <fullName evidence="8">Extracellular solute-binding protein</fullName>
    </submittedName>
</protein>
<dbReference type="Gene3D" id="3.40.190.10">
    <property type="entry name" value="Periplasmic binding protein-like II"/>
    <property type="match status" value="2"/>
</dbReference>
<evidence type="ECO:0000256" key="2">
    <source>
        <dbReference type="ARBA" id="ARBA00022729"/>
    </source>
</evidence>
<feature type="chain" id="PRO_5039347457" evidence="7">
    <location>
        <begin position="21"/>
        <end position="436"/>
    </location>
</feature>
<keyword evidence="9" id="KW-1185">Reference proteome</keyword>
<keyword evidence="5" id="KW-0449">Lipoprotein</keyword>
<evidence type="ECO:0000256" key="1">
    <source>
        <dbReference type="ARBA" id="ARBA00022475"/>
    </source>
</evidence>
<organism evidence="8 9">
    <name type="scientific">Cohnella terricola</name>
    <dbReference type="NCBI Taxonomy" id="1289167"/>
    <lineage>
        <taxon>Bacteria</taxon>
        <taxon>Bacillati</taxon>
        <taxon>Bacillota</taxon>
        <taxon>Bacilli</taxon>
        <taxon>Bacillales</taxon>
        <taxon>Paenibacillaceae</taxon>
        <taxon>Cohnella</taxon>
    </lineage>
</organism>
<dbReference type="SUPFAM" id="SSF53850">
    <property type="entry name" value="Periplasmic binding protein-like II"/>
    <property type="match status" value="1"/>
</dbReference>
<evidence type="ECO:0000256" key="6">
    <source>
        <dbReference type="SAM" id="MobiDB-lite"/>
    </source>
</evidence>
<dbReference type="Pfam" id="PF01547">
    <property type="entry name" value="SBP_bac_1"/>
    <property type="match status" value="1"/>
</dbReference>
<proteinExistence type="predicted"/>
<dbReference type="PANTHER" id="PTHR43649:SF33">
    <property type="entry name" value="POLYGALACTURONAN_RHAMNOGALACTURONAN-BINDING PROTEIN YTCQ"/>
    <property type="match status" value="1"/>
</dbReference>
<accession>A0A559JXL2</accession>
<gene>
    <name evidence="8" type="ORF">FPZ45_01320</name>
</gene>
<dbReference type="InterPro" id="IPR006059">
    <property type="entry name" value="SBP"/>
</dbReference>
<evidence type="ECO:0000256" key="5">
    <source>
        <dbReference type="ARBA" id="ARBA00023288"/>
    </source>
</evidence>
<keyword evidence="4" id="KW-0564">Palmitate</keyword>
<dbReference type="AlphaFoldDB" id="A0A559JXL2"/>
<dbReference type="OrthoDB" id="9763054at2"/>